<dbReference type="InterPro" id="IPR019758">
    <property type="entry name" value="Pept_S26A_signal_pept_1_CS"/>
</dbReference>
<dbReference type="Gene3D" id="2.10.109.10">
    <property type="entry name" value="Umud Fragment, subunit A"/>
    <property type="match status" value="1"/>
</dbReference>
<dbReference type="EC" id="3.4.21.89" evidence="4 6"/>
<protein>
    <recommendedName>
        <fullName evidence="4 6">Signal peptidase I</fullName>
        <ecNumber evidence="4 6">3.4.21.89</ecNumber>
    </recommendedName>
</protein>
<dbReference type="PANTHER" id="PTHR43390:SF1">
    <property type="entry name" value="CHLOROPLAST PROCESSING PEPTIDASE"/>
    <property type="match status" value="1"/>
</dbReference>
<dbReference type="GO" id="GO:0009003">
    <property type="term" value="F:signal peptidase activity"/>
    <property type="evidence" value="ECO:0007669"/>
    <property type="project" value="UniProtKB-EC"/>
</dbReference>
<evidence type="ECO:0000256" key="1">
    <source>
        <dbReference type="ARBA" id="ARBA00000677"/>
    </source>
</evidence>
<dbReference type="InterPro" id="IPR036286">
    <property type="entry name" value="LexA/Signal_pep-like_sf"/>
</dbReference>
<dbReference type="SUPFAM" id="SSF51306">
    <property type="entry name" value="LexA/Signal peptidase"/>
    <property type="match status" value="1"/>
</dbReference>
<dbReference type="RefSeq" id="WP_301133041.1">
    <property type="nucleotide sequence ID" value="NZ_JAUHPW010000005.1"/>
</dbReference>
<sequence>MKELVLVIVSALLLSLVIKTFFFQSFYIPSPSMEPTLVEGDRILVTKWRPDPLPLRRGDVVVFKDPANWLGHAGEEDSGLTLVVKDVLTWTGLLPEDAGEHLVKRVIGLPGDIVECTDPDGQVTVNGDALDEDYIAEGSRPCGTTFRVEVPAGYLWVMGDNRDDSADSRAHMGDPGGGTVPVDNVVGTTFAVVWPFDRFGGVGNPFDDQAAQE</sequence>
<dbReference type="InterPro" id="IPR000223">
    <property type="entry name" value="Pept_S26A_signal_pept_1"/>
</dbReference>
<keyword evidence="5 6" id="KW-0378">Hydrolase</keyword>
<reference evidence="8" key="1">
    <citation type="submission" date="2023-06" db="EMBL/GenBank/DDBJ databases">
        <title>Sysu t00192.</title>
        <authorList>
            <person name="Gao L."/>
            <person name="Fang B.-Z."/>
            <person name="Li W.-J."/>
        </authorList>
    </citation>
    <scope>NUCLEOTIDE SEQUENCE</scope>
    <source>
        <strain evidence="8">SYSU T00192</strain>
    </source>
</reference>
<evidence type="ECO:0000313" key="8">
    <source>
        <dbReference type="EMBL" id="MDN4475710.1"/>
    </source>
</evidence>
<feature type="domain" description="Peptidase S26" evidence="7">
    <location>
        <begin position="2"/>
        <end position="194"/>
    </location>
</feature>
<evidence type="ECO:0000256" key="3">
    <source>
        <dbReference type="ARBA" id="ARBA00009370"/>
    </source>
</evidence>
<dbReference type="InterPro" id="IPR019533">
    <property type="entry name" value="Peptidase_S26"/>
</dbReference>
<evidence type="ECO:0000256" key="6">
    <source>
        <dbReference type="RuleBase" id="RU362042"/>
    </source>
</evidence>
<dbReference type="Proteomes" id="UP001172728">
    <property type="component" value="Unassembled WGS sequence"/>
</dbReference>
<dbReference type="NCBIfam" id="TIGR02227">
    <property type="entry name" value="sigpep_I_bact"/>
    <property type="match status" value="1"/>
</dbReference>
<gene>
    <name evidence="8" type="primary">lepB</name>
    <name evidence="8" type="ORF">QQX09_07565</name>
</gene>
<dbReference type="CDD" id="cd06530">
    <property type="entry name" value="S26_SPase_I"/>
    <property type="match status" value="1"/>
</dbReference>
<evidence type="ECO:0000256" key="2">
    <source>
        <dbReference type="ARBA" id="ARBA00004401"/>
    </source>
</evidence>
<proteinExistence type="inferred from homology"/>
<dbReference type="PROSITE" id="PS00761">
    <property type="entry name" value="SPASE_I_3"/>
    <property type="match status" value="1"/>
</dbReference>
<comment type="caution">
    <text evidence="8">The sequence shown here is derived from an EMBL/GenBank/DDBJ whole genome shotgun (WGS) entry which is preliminary data.</text>
</comment>
<comment type="subcellular location">
    <subcellularLocation>
        <location evidence="2">Cell membrane</location>
        <topology evidence="2">Single-pass type II membrane protein</topology>
    </subcellularLocation>
    <subcellularLocation>
        <location evidence="6">Membrane</location>
        <topology evidence="6">Single-pass type II membrane protein</topology>
    </subcellularLocation>
</comment>
<evidence type="ECO:0000259" key="7">
    <source>
        <dbReference type="Pfam" id="PF10502"/>
    </source>
</evidence>
<dbReference type="PRINTS" id="PR00727">
    <property type="entry name" value="LEADERPTASE"/>
</dbReference>
<name>A0ABT8G992_9MICO</name>
<comment type="catalytic activity">
    <reaction evidence="1 6">
        <text>Cleavage of hydrophobic, N-terminal signal or leader sequences from secreted and periplasmic proteins.</text>
        <dbReference type="EC" id="3.4.21.89"/>
    </reaction>
</comment>
<evidence type="ECO:0000313" key="9">
    <source>
        <dbReference type="Proteomes" id="UP001172728"/>
    </source>
</evidence>
<accession>A0ABT8G992</accession>
<organism evidence="8 9">
    <name type="scientific">Demequina litoralis</name>
    <dbReference type="NCBI Taxonomy" id="3051660"/>
    <lineage>
        <taxon>Bacteria</taxon>
        <taxon>Bacillati</taxon>
        <taxon>Actinomycetota</taxon>
        <taxon>Actinomycetes</taxon>
        <taxon>Micrococcales</taxon>
        <taxon>Demequinaceae</taxon>
        <taxon>Demequina</taxon>
    </lineage>
</organism>
<dbReference type="EMBL" id="JAUHPW010000005">
    <property type="protein sequence ID" value="MDN4475710.1"/>
    <property type="molecule type" value="Genomic_DNA"/>
</dbReference>
<comment type="similarity">
    <text evidence="3 6">Belongs to the peptidase S26 family.</text>
</comment>
<dbReference type="Pfam" id="PF10502">
    <property type="entry name" value="Peptidase_S26"/>
    <property type="match status" value="1"/>
</dbReference>
<evidence type="ECO:0000256" key="5">
    <source>
        <dbReference type="ARBA" id="ARBA00022801"/>
    </source>
</evidence>
<keyword evidence="6" id="KW-0645">Protease</keyword>
<keyword evidence="9" id="KW-1185">Reference proteome</keyword>
<evidence type="ECO:0000256" key="4">
    <source>
        <dbReference type="ARBA" id="ARBA00013208"/>
    </source>
</evidence>
<dbReference type="PANTHER" id="PTHR43390">
    <property type="entry name" value="SIGNAL PEPTIDASE I"/>
    <property type="match status" value="1"/>
</dbReference>